<dbReference type="Pfam" id="PF13469">
    <property type="entry name" value="Sulfotransfer_3"/>
    <property type="match status" value="1"/>
</dbReference>
<sequence length="320" mass="36700">MMLRRPEFIVLGAQKAGTTALRHVLAQHPQVYLPTFPEPAFFSFEGGAPSYGGPQSPTSRFGMIPTVEAYEALYANALNDRILGDISSHYSYCWPEQTAACMHRYVPHARLIAILRQPADRAYSAFNMMRQKGLEPLADFAAALAAEDRPQRTNWTPDFRYRHNGRYSIHLAPYFRLFGAQQIRIFLYEEWTTSPAWVIAEICRFLGLAEQPLELNGRHRESLRPRSLTVMRMLRQARRLSGPLSERIPAMLRSRLHTWLWVRPAPLLPAVRRDLTASYAADIQRLEELIQRDLRHWLADHPRPYNPAEANEAGDTNVPA</sequence>
<dbReference type="Gene3D" id="3.40.50.300">
    <property type="entry name" value="P-loop containing nucleotide triphosphate hydrolases"/>
    <property type="match status" value="1"/>
</dbReference>
<proteinExistence type="predicted"/>
<dbReference type="InterPro" id="IPR027417">
    <property type="entry name" value="P-loop_NTPase"/>
</dbReference>
<reference evidence="2 3" key="1">
    <citation type="submission" date="2021-03" db="EMBL/GenBank/DDBJ databases">
        <authorList>
            <person name="Grouzdev D.S."/>
        </authorList>
    </citation>
    <scope>NUCLEOTIDE SEQUENCE [LARGE SCALE GENOMIC DNA]</scope>
    <source>
        <strain evidence="2 3">M50-1</strain>
    </source>
</reference>
<dbReference type="PANTHER" id="PTHR10605:SF56">
    <property type="entry name" value="BIFUNCTIONAL HEPARAN SULFATE N-DEACETYLASE_N-SULFOTRANSFERASE"/>
    <property type="match status" value="1"/>
</dbReference>
<dbReference type="Proteomes" id="UP001193081">
    <property type="component" value="Unassembled WGS sequence"/>
</dbReference>
<dbReference type="SUPFAM" id="SSF52540">
    <property type="entry name" value="P-loop containing nucleoside triphosphate hydrolases"/>
    <property type="match status" value="1"/>
</dbReference>
<organism evidence="2 3">
    <name type="scientific">Candidatus Chloroploca mongolica</name>
    <dbReference type="NCBI Taxonomy" id="2528176"/>
    <lineage>
        <taxon>Bacteria</taxon>
        <taxon>Bacillati</taxon>
        <taxon>Chloroflexota</taxon>
        <taxon>Chloroflexia</taxon>
        <taxon>Chloroflexales</taxon>
        <taxon>Chloroflexineae</taxon>
        <taxon>Oscillochloridaceae</taxon>
        <taxon>Candidatus Chloroploca</taxon>
    </lineage>
</organism>
<keyword evidence="1" id="KW-0808">Transferase</keyword>
<gene>
    <name evidence="2" type="ORF">EYB53_000745</name>
</gene>
<comment type="caution">
    <text evidence="2">The sequence shown here is derived from an EMBL/GenBank/DDBJ whole genome shotgun (WGS) entry which is preliminary data.</text>
</comment>
<name>A0ABS4D476_9CHLR</name>
<accession>A0ABS4D476</accession>
<dbReference type="PANTHER" id="PTHR10605">
    <property type="entry name" value="HEPARAN SULFATE SULFOTRANSFERASE"/>
    <property type="match status" value="1"/>
</dbReference>
<keyword evidence="3" id="KW-1185">Reference proteome</keyword>
<dbReference type="RefSeq" id="WP_135475691.1">
    <property type="nucleotide sequence ID" value="NZ_SIJK02000001.1"/>
</dbReference>
<evidence type="ECO:0000313" key="3">
    <source>
        <dbReference type="Proteomes" id="UP001193081"/>
    </source>
</evidence>
<evidence type="ECO:0000256" key="1">
    <source>
        <dbReference type="ARBA" id="ARBA00022679"/>
    </source>
</evidence>
<protein>
    <submittedName>
        <fullName evidence="2">Sulfotransferase</fullName>
    </submittedName>
</protein>
<dbReference type="EMBL" id="SIJK02000001">
    <property type="protein sequence ID" value="MBP1464223.1"/>
    <property type="molecule type" value="Genomic_DNA"/>
</dbReference>
<evidence type="ECO:0000313" key="2">
    <source>
        <dbReference type="EMBL" id="MBP1464223.1"/>
    </source>
</evidence>
<dbReference type="InterPro" id="IPR037359">
    <property type="entry name" value="NST/OST"/>
</dbReference>